<evidence type="ECO:0000313" key="2">
    <source>
        <dbReference type="Proteomes" id="UP001144205"/>
    </source>
</evidence>
<protein>
    <submittedName>
        <fullName evidence="1">Uncharacterized protein</fullName>
    </submittedName>
</protein>
<dbReference type="EMBL" id="BROH01000001">
    <property type="protein sequence ID" value="GKY86917.1"/>
    <property type="molecule type" value="Genomic_DNA"/>
</dbReference>
<reference evidence="1" key="1">
    <citation type="journal article" date="2023" name="Int. J. Syst. Evol. Microbiol.">
        <title>Sinisalibacter aestuarii sp. nov., isolated from estuarine sediment of the Arakawa River.</title>
        <authorList>
            <person name="Arafat S.T."/>
            <person name="Hirano S."/>
            <person name="Sato A."/>
            <person name="Takeuchi K."/>
            <person name="Yasuda T."/>
            <person name="Terahara T."/>
            <person name="Hamada M."/>
            <person name="Kobayashi T."/>
        </authorList>
    </citation>
    <scope>NUCLEOTIDE SEQUENCE</scope>
    <source>
        <strain evidence="1">B-399</strain>
    </source>
</reference>
<gene>
    <name evidence="1" type="ORF">STA1M1_07860</name>
</gene>
<accession>A0ABQ5LS79</accession>
<evidence type="ECO:0000313" key="1">
    <source>
        <dbReference type="EMBL" id="GKY86917.1"/>
    </source>
</evidence>
<comment type="caution">
    <text evidence="1">The sequence shown here is derived from an EMBL/GenBank/DDBJ whole genome shotgun (WGS) entry which is preliminary data.</text>
</comment>
<sequence>MDEYRVNLGYQLDRTKDEARVDGEVAQLAALVISANHRLTHPDDPMLWFATQRAFARCGAISFEVAAKQREGGPARVTMAETPRAWLDQLARSGTKRVLLGFERQDEEMVPGETIPDRVAAGFAGGGSLWTMTTETDDGRALGWRSAWKAAYPGARDGRIWAVRYTATASDPQPAGRDLDAAATELRHALAEMSEFAWSHDAKEANLRFTAALALLEGAPDPRPFPHSPGAADTLSDEARRLLHAAQRGWMFDDMGQWGPLKVDEPTWRDHARRSEALYDAVTAAVVAAANSSAPARPITSR</sequence>
<dbReference type="Proteomes" id="UP001144205">
    <property type="component" value="Unassembled WGS sequence"/>
</dbReference>
<keyword evidence="2" id="KW-1185">Reference proteome</keyword>
<organism evidence="1 2">
    <name type="scientific">Sinisalibacter aestuarii</name>
    <dbReference type="NCBI Taxonomy" id="2949426"/>
    <lineage>
        <taxon>Bacteria</taxon>
        <taxon>Pseudomonadati</taxon>
        <taxon>Pseudomonadota</taxon>
        <taxon>Alphaproteobacteria</taxon>
        <taxon>Rhodobacterales</taxon>
        <taxon>Roseobacteraceae</taxon>
        <taxon>Sinisalibacter</taxon>
    </lineage>
</organism>
<proteinExistence type="predicted"/>
<name>A0ABQ5LS79_9RHOB</name>